<dbReference type="Proteomes" id="UP000053958">
    <property type="component" value="Unassembled WGS sequence"/>
</dbReference>
<dbReference type="GeneID" id="25312766"/>
<comment type="caution">
    <text evidence="2">The sequence shown here is derived from an EMBL/GenBank/DDBJ whole genome shotgun (WGS) entry which is preliminary data.</text>
</comment>
<organism evidence="2 3">
    <name type="scientific">Rasamsonia emersonii (strain ATCC 16479 / CBS 393.64 / IMI 116815)</name>
    <dbReference type="NCBI Taxonomy" id="1408163"/>
    <lineage>
        <taxon>Eukaryota</taxon>
        <taxon>Fungi</taxon>
        <taxon>Dikarya</taxon>
        <taxon>Ascomycota</taxon>
        <taxon>Pezizomycotina</taxon>
        <taxon>Eurotiomycetes</taxon>
        <taxon>Eurotiomycetidae</taxon>
        <taxon>Eurotiales</taxon>
        <taxon>Trichocomaceae</taxon>
        <taxon>Rasamsonia</taxon>
    </lineage>
</organism>
<reference evidence="2 3" key="1">
    <citation type="submission" date="2015-04" db="EMBL/GenBank/DDBJ databases">
        <authorList>
            <person name="Heijne W.H."/>
            <person name="Fedorova N.D."/>
            <person name="Nierman W.C."/>
            <person name="Vollebregt A.W."/>
            <person name="Zhao Z."/>
            <person name="Wu L."/>
            <person name="Kumar M."/>
            <person name="Stam H."/>
            <person name="van den Berg M.A."/>
            <person name="Pel H.J."/>
        </authorList>
    </citation>
    <scope>NUCLEOTIDE SEQUENCE [LARGE SCALE GENOMIC DNA]</scope>
    <source>
        <strain evidence="2 3">CBS 393.64</strain>
    </source>
</reference>
<dbReference type="RefSeq" id="XP_013331872.1">
    <property type="nucleotide sequence ID" value="XM_013476418.1"/>
</dbReference>
<evidence type="ECO:0000256" key="1">
    <source>
        <dbReference type="SAM" id="Phobius"/>
    </source>
</evidence>
<protein>
    <submittedName>
        <fullName evidence="2">Uncharacterized protein</fullName>
    </submittedName>
</protein>
<evidence type="ECO:0000313" key="2">
    <source>
        <dbReference type="EMBL" id="KKA25260.1"/>
    </source>
</evidence>
<sequence length="110" mass="11762">MSIVCTVHGHAHTHAHGKKSPNPNTDGLSVCPSSFPMFAVFVLCSLFLNWKLFVYNGYAGTILARICTLPYAALGSIIANASDADTTYLLCLSACVRVLSKEMDPGISLI</sequence>
<keyword evidence="1" id="KW-0472">Membrane</keyword>
<feature type="transmembrane region" description="Helical" evidence="1">
    <location>
        <begin position="35"/>
        <end position="55"/>
    </location>
</feature>
<keyword evidence="1" id="KW-1133">Transmembrane helix</keyword>
<name>A0A0F4Z4L2_RASE3</name>
<dbReference type="AlphaFoldDB" id="A0A0F4Z4L2"/>
<dbReference type="EMBL" id="LASV01000029">
    <property type="protein sequence ID" value="KKA25260.1"/>
    <property type="molecule type" value="Genomic_DNA"/>
</dbReference>
<proteinExistence type="predicted"/>
<accession>A0A0F4Z4L2</accession>
<keyword evidence="3" id="KW-1185">Reference proteome</keyword>
<gene>
    <name evidence="2" type="ORF">T310_0712</name>
</gene>
<evidence type="ECO:0000313" key="3">
    <source>
        <dbReference type="Proteomes" id="UP000053958"/>
    </source>
</evidence>
<keyword evidence="1" id="KW-0812">Transmembrane</keyword>